<evidence type="ECO:0000313" key="1">
    <source>
        <dbReference type="EMBL" id="EKY00935.1"/>
    </source>
</evidence>
<dbReference type="AlphaFoldDB" id="L1NCD2"/>
<accession>L1NCD2</accession>
<dbReference type="EMBL" id="AMEQ01000035">
    <property type="protein sequence ID" value="EKY00935.1"/>
    <property type="molecule type" value="Genomic_DNA"/>
</dbReference>
<proteinExistence type="predicted"/>
<dbReference type="PATRIC" id="fig|1127696.3.peg.1156"/>
<dbReference type="Proteomes" id="UP000010408">
    <property type="component" value="Unassembled WGS sequence"/>
</dbReference>
<dbReference type="STRING" id="1127696.HMPREF9134_01283"/>
<organism evidence="1 2">
    <name type="scientific">Porphyromonas catoniae F0037</name>
    <dbReference type="NCBI Taxonomy" id="1127696"/>
    <lineage>
        <taxon>Bacteria</taxon>
        <taxon>Pseudomonadati</taxon>
        <taxon>Bacteroidota</taxon>
        <taxon>Bacteroidia</taxon>
        <taxon>Bacteroidales</taxon>
        <taxon>Porphyromonadaceae</taxon>
        <taxon>Porphyromonas</taxon>
    </lineage>
</organism>
<gene>
    <name evidence="1" type="ORF">HMPREF9134_01283</name>
</gene>
<dbReference type="HOGENOM" id="CLU_2918744_0_0_10"/>
<reference evidence="1 2" key="1">
    <citation type="submission" date="2012-05" db="EMBL/GenBank/DDBJ databases">
        <authorList>
            <person name="Weinstock G."/>
            <person name="Sodergren E."/>
            <person name="Lobos E.A."/>
            <person name="Fulton L."/>
            <person name="Fulton R."/>
            <person name="Courtney L."/>
            <person name="Fronick C."/>
            <person name="O'Laughlin M."/>
            <person name="Godfrey J."/>
            <person name="Wilson R.M."/>
            <person name="Miner T."/>
            <person name="Farmer C."/>
            <person name="Delehaunty K."/>
            <person name="Cordes M."/>
            <person name="Minx P."/>
            <person name="Tomlinson C."/>
            <person name="Chen J."/>
            <person name="Wollam A."/>
            <person name="Pepin K.H."/>
            <person name="Bhonagiri V."/>
            <person name="Zhang X."/>
            <person name="Suruliraj S."/>
            <person name="Warren W."/>
            <person name="Mitreva M."/>
            <person name="Mardis E.R."/>
            <person name="Wilson R.K."/>
        </authorList>
    </citation>
    <scope>NUCLEOTIDE SEQUENCE [LARGE SCALE GENOMIC DNA]</scope>
    <source>
        <strain evidence="1 2">F0037</strain>
    </source>
</reference>
<comment type="caution">
    <text evidence="1">The sequence shown here is derived from an EMBL/GenBank/DDBJ whole genome shotgun (WGS) entry which is preliminary data.</text>
</comment>
<evidence type="ECO:0000313" key="2">
    <source>
        <dbReference type="Proteomes" id="UP000010408"/>
    </source>
</evidence>
<protein>
    <submittedName>
        <fullName evidence="1">Uncharacterized protein</fullName>
    </submittedName>
</protein>
<sequence>MSSIQLYNVKIMMRSSIGLWRGTLRMNLSVDDLFNYLSEGMTVVGRALLRWNVLYSRILIP</sequence>
<name>L1NCD2_9PORP</name>